<dbReference type="Proteomes" id="UP001652623">
    <property type="component" value="Chromosome 9"/>
</dbReference>
<dbReference type="KEGG" id="zju:107427578"/>
<sequence>MANTNSVDSSLWWDPFSLLLTELENASLSSDLPPYLVKKLKENRAWFVNTLSFFRPPNAKSREALHSRELKIGSHLLNIRPELKDQALEISSFLYLDEVQSYIIVERAAEKSNLAFDSMLQELVHVILLEYYIERQCLLKCTRRILIHALSLENGSKDGNNIGEEALGLISEGLESKIISVLQDLLASSHPDQMDVDLFTLWAEETLIEDNLILDILFLAYYESFCTCNGERWKKLCFLYKGILSGSYNFEKLTVSTEAYRSSYQAKIQLLLILIETLDLENLLQLVHDEMPWRQGASPFSLVDIQEMDSIISSFNAFETKEAGPLILTWAVFLCLISSLPRKEENDVIMDFDHVGYVRQAFEAASLSSFLEILQSDIFSESDGPVAGYRSVLRTFISAFIASYEISLQLEDSTLNLILDFLCKVYRGEESLCMQFWDRESFVDGPIRCLLCNLEGEFPFRTMELIRLLSSLCEGNWPAECVYNFLDKSVGISSLFEITSNSLVDDVSQIVETHVPFHIPGIEGLLIPSNTRGHILKIVGGNTALVRWEYTHSGVLVLLMRLAQELYVDSSEEVLLTLDLLFRMVSFNTAVCFAMMDIGSSLHIHTTGMNGQMESSMWVVEIICTLVRKLSPNSRNAAVMSLGINTLAKMLKCSPSNVAAVTLKANIFDVPLKMSVLDAGSYGSSSGSWLLSGKLAKMLLIDCEQNDNDCPLTISVLEFTIQLMETGFENDAVLALVVFSLQYVLVNHQYWKYKVKHTRWRITLKVLELIRKGIMITSYSEKLGEIIRDMLLCDSSIHNTLFRIVCTTSQALEKLYTSRLFDLVEIEGLTVAICSVLDILFNMLSKFSKDMSSSLPIFLQSVISSGIKPIPVVAAIVSLISYFRNPAIQIGAAKVLSMLLMLADVLQQCLNGSSFGIDDKQITELRHSVSYILLQQSVGQEDLFVAIVNLLTSAACYQPAFFVAVFSTQENLDVRPNNASGVMLPGDEVSLKAVDSKKSSLVDALLGFVVDSDDIINSNPRVLFSILNFFKALWQRASQYTSFLDSLKSSEKFWRQLSNFILLTSGVDNPSVENLTEMEALNLAYRYRCQSVIMEIMAYDMFLQKKLLDVEPLAKQAPESRDRVENSISTKKSNATNLCDQRNILSSWFRTSVLDNLIKSLASYDYDNESYFLAKVAASLVTVHVIGKLAAGDSGSLSISSLEKINTLSNKLRSHPAFSELLLQYSKRGYSEGKELNNLVLSDLYYQLQGELEGRKISSGPFKELSQYLVESRVLQAYHKYDIDPFVTAKDLYLFDLVHVRAELGLDLWDHSKWKTSKAIVERMLKYMQDANSMVLLANSKLSALKALTNVIIIFENDSLGQQTATKEKSSDQIVLSCIDHICRCFRATVESLTPFMGASTDTFHFLTAQAELLLHLMQSRHKSVTLSICILVLKTSGSGLKVLTDFRPSVDEVNNTLNLLLLLLLSTVEFSCLNSQFGGIFDVESVEDIAKFSNVCLGLLPVLCNRIATAEHCTLALTIVDLILRSFLTPNTWFPIVQNHLQLQYVIMKLQDKNSFSSISIIMKFFLTLARVREGAEMLLNSGFLSSLRLLFSESLGDTPFMLTNNKGSLSISSEKIEKPQQIWGLGLAVITAMVQSLGDGSSCVDFLDNVIPYLFCEKAYMISYYLSAPDFPSDDHDKKRPRAQRTPSSLTTLKETEHTLMLMCVLAKHWNSWVKAMKEMDSHLREQSIHLLAFISRGTQRVGESPSATVPLLCPPVLKEEFEYCKKPSFINSRNGWFALVPLGCVSKQKFPAVSTTTALIIRSRATENAQHASQTYFSDEVALQIYRITFLLLKFLCLQAEGASRRAEEVGYVDLAHFPELPMPEILHGLQDQAIAIVTELCAANKLKQIPKQVQNICCLLLQIMEMALYLELCVLQICGIRPVLGRVEDFSKAVKQLIRATEGHAFLKGSVKSLKHIISFVYPGLLQTEELM</sequence>
<dbReference type="GO" id="GO:0017056">
    <property type="term" value="F:structural constituent of nuclear pore"/>
    <property type="evidence" value="ECO:0007669"/>
    <property type="project" value="InterPro"/>
</dbReference>
<dbReference type="InParanoid" id="A0A6P4AAX1"/>
<organism evidence="1 2">
    <name type="scientific">Ziziphus jujuba</name>
    <name type="common">Chinese jujube</name>
    <name type="synonym">Ziziphus sativa</name>
    <dbReference type="NCBI Taxonomy" id="326968"/>
    <lineage>
        <taxon>Eukaryota</taxon>
        <taxon>Viridiplantae</taxon>
        <taxon>Streptophyta</taxon>
        <taxon>Embryophyta</taxon>
        <taxon>Tracheophyta</taxon>
        <taxon>Spermatophyta</taxon>
        <taxon>Magnoliopsida</taxon>
        <taxon>eudicotyledons</taxon>
        <taxon>Gunneridae</taxon>
        <taxon>Pentapetalae</taxon>
        <taxon>rosids</taxon>
        <taxon>fabids</taxon>
        <taxon>Rosales</taxon>
        <taxon>Rhamnaceae</taxon>
        <taxon>Paliureae</taxon>
        <taxon>Ziziphus</taxon>
    </lineage>
</organism>
<dbReference type="GO" id="GO:0044611">
    <property type="term" value="C:nuclear pore inner ring"/>
    <property type="evidence" value="ECO:0007669"/>
    <property type="project" value="TreeGrafter"/>
</dbReference>
<dbReference type="FunCoup" id="A0A6P4AAX1">
    <property type="interactions" value="2790"/>
</dbReference>
<dbReference type="GeneID" id="107427578"/>
<keyword evidence="1" id="KW-1185">Reference proteome</keyword>
<dbReference type="PANTHER" id="PTHR31431">
    <property type="entry name" value="NUCLEOPORIN NUP188 HOMOLOG"/>
    <property type="match status" value="1"/>
</dbReference>
<dbReference type="InterPro" id="IPR044840">
    <property type="entry name" value="Nup188"/>
</dbReference>
<evidence type="ECO:0000313" key="2">
    <source>
        <dbReference type="RefSeq" id="XP_015893450.3"/>
    </source>
</evidence>
<dbReference type="PANTHER" id="PTHR31431:SF1">
    <property type="entry name" value="NUCLEOPORIN NUP188"/>
    <property type="match status" value="1"/>
</dbReference>
<dbReference type="RefSeq" id="XP_015893450.3">
    <property type="nucleotide sequence ID" value="XM_016037964.4"/>
</dbReference>
<dbReference type="GO" id="GO:0006405">
    <property type="term" value="P:RNA export from nucleus"/>
    <property type="evidence" value="ECO:0007669"/>
    <property type="project" value="TreeGrafter"/>
</dbReference>
<reference evidence="2" key="1">
    <citation type="submission" date="2025-08" db="UniProtKB">
        <authorList>
            <consortium name="RefSeq"/>
        </authorList>
    </citation>
    <scope>IDENTIFICATION</scope>
    <source>
        <tissue evidence="2">Seedling</tissue>
    </source>
</reference>
<evidence type="ECO:0000313" key="1">
    <source>
        <dbReference type="Proteomes" id="UP001652623"/>
    </source>
</evidence>
<name>A0A6P4AAX1_ZIZJJ</name>
<protein>
    <submittedName>
        <fullName evidence="2">Uncharacterized protein LOC107427578</fullName>
    </submittedName>
</protein>
<dbReference type="GO" id="GO:0006606">
    <property type="term" value="P:protein import into nucleus"/>
    <property type="evidence" value="ECO:0007669"/>
    <property type="project" value="TreeGrafter"/>
</dbReference>
<gene>
    <name evidence="2" type="primary">LOC107427578</name>
</gene>
<accession>A0A6P4AAX1</accession>
<proteinExistence type="predicted"/>